<comment type="caution">
    <text evidence="3">The sequence shown here is derived from an EMBL/GenBank/DDBJ whole genome shotgun (WGS) entry which is preliminary data.</text>
</comment>
<evidence type="ECO:0000313" key="4">
    <source>
        <dbReference type="Proteomes" id="UP000249198"/>
    </source>
</evidence>
<dbReference type="InterPro" id="IPR036163">
    <property type="entry name" value="HMA_dom_sf"/>
</dbReference>
<dbReference type="Proteomes" id="UP000249198">
    <property type="component" value="Unassembled WGS sequence"/>
</dbReference>
<accession>A0A2W5D8V9</accession>
<dbReference type="PROSITE" id="PS01047">
    <property type="entry name" value="HMA_1"/>
    <property type="match status" value="1"/>
</dbReference>
<keyword evidence="1" id="KW-0479">Metal-binding</keyword>
<evidence type="ECO:0000256" key="1">
    <source>
        <dbReference type="ARBA" id="ARBA00022723"/>
    </source>
</evidence>
<protein>
    <submittedName>
        <fullName evidence="3">Copper resistance protein CopZ</fullName>
    </submittedName>
</protein>
<dbReference type="RefSeq" id="WP_273230364.1">
    <property type="nucleotide sequence ID" value="NZ_QFOH01000007.1"/>
</dbReference>
<feature type="domain" description="HMA" evidence="2">
    <location>
        <begin position="1"/>
        <end position="63"/>
    </location>
</feature>
<gene>
    <name evidence="3" type="ORF">DI599_06735</name>
</gene>
<dbReference type="AlphaFoldDB" id="A0A2W5D8V9"/>
<organism evidence="3 4">
    <name type="scientific">Pseudomonas kuykendallii</name>
    <dbReference type="NCBI Taxonomy" id="1007099"/>
    <lineage>
        <taxon>Bacteria</taxon>
        <taxon>Pseudomonadati</taxon>
        <taxon>Pseudomonadota</taxon>
        <taxon>Gammaproteobacteria</taxon>
        <taxon>Pseudomonadales</taxon>
        <taxon>Pseudomonadaceae</taxon>
        <taxon>Pseudomonas</taxon>
    </lineage>
</organism>
<dbReference type="SUPFAM" id="SSF55008">
    <property type="entry name" value="HMA, heavy metal-associated domain"/>
    <property type="match status" value="1"/>
</dbReference>
<reference evidence="3 4" key="1">
    <citation type="submission" date="2017-08" db="EMBL/GenBank/DDBJ databases">
        <title>Infants hospitalized years apart are colonized by the same room-sourced microbial strains.</title>
        <authorList>
            <person name="Brooks B."/>
            <person name="Olm M.R."/>
            <person name="Firek B.A."/>
            <person name="Baker R."/>
            <person name="Thomas B.C."/>
            <person name="Morowitz M.J."/>
            <person name="Banfield J.F."/>
        </authorList>
    </citation>
    <scope>NUCLEOTIDE SEQUENCE [LARGE SCALE GENOMIC DNA]</scope>
    <source>
        <strain evidence="3">S2_009_000_R2_77</strain>
    </source>
</reference>
<dbReference type="InterPro" id="IPR017969">
    <property type="entry name" value="Heavy-metal-associated_CS"/>
</dbReference>
<sequence>MQIFKVQGMTCGHCVRAVTAALQGVDPQAQVEVDLAAREVRVESEAEARALIEAIREEGYQVDAA</sequence>
<dbReference type="CDD" id="cd00371">
    <property type="entry name" value="HMA"/>
    <property type="match status" value="1"/>
</dbReference>
<dbReference type="InterPro" id="IPR006121">
    <property type="entry name" value="HMA_dom"/>
</dbReference>
<dbReference type="GO" id="GO:0046872">
    <property type="term" value="F:metal ion binding"/>
    <property type="evidence" value="ECO:0007669"/>
    <property type="project" value="UniProtKB-KW"/>
</dbReference>
<dbReference type="Pfam" id="PF00403">
    <property type="entry name" value="HMA"/>
    <property type="match status" value="1"/>
</dbReference>
<name>A0A2W5D8V9_9PSED</name>
<dbReference type="Gene3D" id="3.30.70.100">
    <property type="match status" value="1"/>
</dbReference>
<dbReference type="PROSITE" id="PS50846">
    <property type="entry name" value="HMA_2"/>
    <property type="match status" value="1"/>
</dbReference>
<proteinExistence type="predicted"/>
<evidence type="ECO:0000313" key="3">
    <source>
        <dbReference type="EMBL" id="PZP24910.1"/>
    </source>
</evidence>
<evidence type="ECO:0000259" key="2">
    <source>
        <dbReference type="PROSITE" id="PS50846"/>
    </source>
</evidence>
<dbReference type="EMBL" id="QFOH01000007">
    <property type="protein sequence ID" value="PZP24910.1"/>
    <property type="molecule type" value="Genomic_DNA"/>
</dbReference>